<name>A0A6I7D9D0_9GAMM</name>
<protein>
    <submittedName>
        <fullName evidence="1">Uncharacterized protein</fullName>
    </submittedName>
</protein>
<proteinExistence type="predicted"/>
<gene>
    <name evidence="1" type="ORF">F1325_06345</name>
</gene>
<dbReference type="AlphaFoldDB" id="A0A6I7D9D0"/>
<dbReference type="Proteomes" id="UP000464700">
    <property type="component" value="Chromosome"/>
</dbReference>
<sequence length="75" mass="8386">MMKQETSVVINVKLTLDHKIKSPHVEVKTQVYAHEEAPELAILLSNFSDNLVGENSIKSSFKKAAINTLLNKITH</sequence>
<evidence type="ECO:0000313" key="2">
    <source>
        <dbReference type="Proteomes" id="UP000464700"/>
    </source>
</evidence>
<keyword evidence="2" id="KW-1185">Reference proteome</keyword>
<organism evidence="1 2">
    <name type="scientific">Proteus columbae</name>
    <dbReference type="NCBI Taxonomy" id="1987580"/>
    <lineage>
        <taxon>Bacteria</taxon>
        <taxon>Pseudomonadati</taxon>
        <taxon>Pseudomonadota</taxon>
        <taxon>Gammaproteobacteria</taxon>
        <taxon>Enterobacterales</taxon>
        <taxon>Morganellaceae</taxon>
        <taxon>Proteus</taxon>
    </lineage>
</organism>
<dbReference type="RefSeq" id="WP_098943681.1">
    <property type="nucleotide sequence ID" value="NZ_CP043925.1"/>
</dbReference>
<accession>A0A6I7D9D0</accession>
<reference evidence="1 2" key="1">
    <citation type="submission" date="2019-09" db="EMBL/GenBank/DDBJ databases">
        <title>Emergence of a chromosome-mediated tetracycline resistance gene in Proteus strain.</title>
        <authorList>
            <person name="He D."/>
            <person name="Wang L."/>
        </authorList>
    </citation>
    <scope>NUCLEOTIDE SEQUENCE [LARGE SCALE GENOMIC DNA]</scope>
    <source>
        <strain evidence="1 2">T60</strain>
    </source>
</reference>
<dbReference type="KEGG" id="pcol:F1325_06345"/>
<evidence type="ECO:0000313" key="1">
    <source>
        <dbReference type="EMBL" id="QHN10100.1"/>
    </source>
</evidence>
<dbReference type="EMBL" id="CP043925">
    <property type="protein sequence ID" value="QHN10100.1"/>
    <property type="molecule type" value="Genomic_DNA"/>
</dbReference>